<dbReference type="InterPro" id="IPR019151">
    <property type="entry name" value="Proteasome_assmbl_chaperone_2"/>
</dbReference>
<dbReference type="InterPro" id="IPR016562">
    <property type="entry name" value="Proteasome_assmbl_chp_2_euk"/>
</dbReference>
<organism evidence="5 6">
    <name type="scientific">Henosepilachna vigintioctopunctata</name>
    <dbReference type="NCBI Taxonomy" id="420089"/>
    <lineage>
        <taxon>Eukaryota</taxon>
        <taxon>Metazoa</taxon>
        <taxon>Ecdysozoa</taxon>
        <taxon>Arthropoda</taxon>
        <taxon>Hexapoda</taxon>
        <taxon>Insecta</taxon>
        <taxon>Pterygota</taxon>
        <taxon>Neoptera</taxon>
        <taxon>Endopterygota</taxon>
        <taxon>Coleoptera</taxon>
        <taxon>Polyphaga</taxon>
        <taxon>Cucujiformia</taxon>
        <taxon>Coccinelloidea</taxon>
        <taxon>Coccinellidae</taxon>
        <taxon>Epilachninae</taxon>
        <taxon>Epilachnini</taxon>
        <taxon>Henosepilachna</taxon>
    </lineage>
</organism>
<proteinExistence type="inferred from homology"/>
<name>A0AAW1UQM8_9CUCU</name>
<dbReference type="PANTHER" id="PTHR12970:SF1">
    <property type="entry name" value="PROTEASOME ASSEMBLY CHAPERONE 2"/>
    <property type="match status" value="1"/>
</dbReference>
<dbReference type="GO" id="GO:0005634">
    <property type="term" value="C:nucleus"/>
    <property type="evidence" value="ECO:0007669"/>
    <property type="project" value="TreeGrafter"/>
</dbReference>
<dbReference type="AlphaFoldDB" id="A0AAW1UQM8"/>
<dbReference type="Gene3D" id="3.40.50.10900">
    <property type="entry name" value="PAC-like subunit"/>
    <property type="match status" value="1"/>
</dbReference>
<evidence type="ECO:0000256" key="3">
    <source>
        <dbReference type="ARBA" id="ARBA00025745"/>
    </source>
</evidence>
<accession>A0AAW1UQM8</accession>
<evidence type="ECO:0000313" key="5">
    <source>
        <dbReference type="EMBL" id="KAK9882287.1"/>
    </source>
</evidence>
<evidence type="ECO:0000313" key="6">
    <source>
        <dbReference type="Proteomes" id="UP001431783"/>
    </source>
</evidence>
<reference evidence="5 6" key="1">
    <citation type="submission" date="2023-03" db="EMBL/GenBank/DDBJ databases">
        <title>Genome insight into feeding habits of ladybird beetles.</title>
        <authorList>
            <person name="Li H.-S."/>
            <person name="Huang Y.-H."/>
            <person name="Pang H."/>
        </authorList>
    </citation>
    <scope>NUCLEOTIDE SEQUENCE [LARGE SCALE GENOMIC DNA]</scope>
    <source>
        <strain evidence="5">SYSU_2023b</strain>
        <tissue evidence="5">Whole body</tissue>
    </source>
</reference>
<sequence>MTVLRLLQDIDLNGFTLIIPSVSVGNVPQLTVDLLIYNADFRKAGIIYHPAIMPSVGADPFDESSTDICTACELYVNKSLKLAVIQLRSALEFKLVTKFFTDLKEDIVNHKIANIIVLSAGFDYELHSIEKGKFFYVDSQGHNKNLEQIGFAAIEPMYGKYTIHGGGFSIKLFEFMKDICQCVILVKYVSEGDNRPDAVSVLQVLYKYIESLQHIPLRDVKFPFSWEHVFGGPPPTGLY</sequence>
<keyword evidence="6" id="KW-1185">Reference proteome</keyword>
<evidence type="ECO:0000256" key="4">
    <source>
        <dbReference type="PIRNR" id="PIRNR010044"/>
    </source>
</evidence>
<dbReference type="EMBL" id="JARQZJ010000074">
    <property type="protein sequence ID" value="KAK9882287.1"/>
    <property type="molecule type" value="Genomic_DNA"/>
</dbReference>
<dbReference type="GO" id="GO:0005829">
    <property type="term" value="C:cytosol"/>
    <property type="evidence" value="ECO:0007669"/>
    <property type="project" value="TreeGrafter"/>
</dbReference>
<evidence type="ECO:0000256" key="2">
    <source>
        <dbReference type="ARBA" id="ARBA00023186"/>
    </source>
</evidence>
<dbReference type="InterPro" id="IPR038389">
    <property type="entry name" value="PSMG2_sf"/>
</dbReference>
<comment type="function">
    <text evidence="4">Chaperone protein which promotes assembly of the 20S proteasome as part of a heterodimer with PSMG1.</text>
</comment>
<dbReference type="GO" id="GO:0043248">
    <property type="term" value="P:proteasome assembly"/>
    <property type="evidence" value="ECO:0007669"/>
    <property type="project" value="TreeGrafter"/>
</dbReference>
<dbReference type="Pfam" id="PF09754">
    <property type="entry name" value="PAC2"/>
    <property type="match status" value="1"/>
</dbReference>
<dbReference type="PANTHER" id="PTHR12970">
    <property type="entry name" value="PROTEASOME ASSEMBLY CHAPERONE 2"/>
    <property type="match status" value="1"/>
</dbReference>
<evidence type="ECO:0000256" key="1">
    <source>
        <dbReference type="ARBA" id="ARBA00019186"/>
    </source>
</evidence>
<dbReference type="Proteomes" id="UP001431783">
    <property type="component" value="Unassembled WGS sequence"/>
</dbReference>
<protein>
    <recommendedName>
        <fullName evidence="1 4">Proteasome assembly chaperone 2</fullName>
    </recommendedName>
</protein>
<keyword evidence="2 4" id="KW-0143">Chaperone</keyword>
<gene>
    <name evidence="5" type="ORF">WA026_020397</name>
</gene>
<comment type="caution">
    <text evidence="5">The sequence shown here is derived from an EMBL/GenBank/DDBJ whole genome shotgun (WGS) entry which is preliminary data.</text>
</comment>
<dbReference type="PIRSF" id="PIRSF010044">
    <property type="entry name" value="UCP010044"/>
    <property type="match status" value="1"/>
</dbReference>
<comment type="subunit">
    <text evidence="4">Forms a heterodimer with PSMG1.</text>
</comment>
<comment type="similarity">
    <text evidence="3 4">Belongs to the PSMG2 family.</text>
</comment>